<evidence type="ECO:0000256" key="5">
    <source>
        <dbReference type="ARBA" id="ARBA00022989"/>
    </source>
</evidence>
<comment type="caution">
    <text evidence="8">The sequence shown here is derived from an EMBL/GenBank/DDBJ whole genome shotgun (WGS) entry which is preliminary data.</text>
</comment>
<evidence type="ECO:0000256" key="3">
    <source>
        <dbReference type="ARBA" id="ARBA00022475"/>
    </source>
</evidence>
<protein>
    <recommendedName>
        <fullName evidence="2">Putative Na(+)/H(+) antiporter NhaA homolog</fullName>
    </recommendedName>
</protein>
<keyword evidence="5 7" id="KW-1133">Transmembrane helix</keyword>
<keyword evidence="3" id="KW-1003">Cell membrane</keyword>
<feature type="transmembrane region" description="Helical" evidence="7">
    <location>
        <begin position="128"/>
        <end position="146"/>
    </location>
</feature>
<dbReference type="AlphaFoldDB" id="A0A842I7B5"/>
<evidence type="ECO:0000256" key="4">
    <source>
        <dbReference type="ARBA" id="ARBA00022692"/>
    </source>
</evidence>
<sequence>MYRVSPFVRRFAWALLGGIALATVWVNLWPGSYYDAIEWRLIDRPLPAWIAGDAVVVTPMAIVSDVLMSLFLFFVGKELWEALVLSRGALAGRRAMLPAGAVLGAMLGSVLVWLLYGARFETAYEATAGAGWPVPIGSEIVIGYVVGRRVFGGGHPALHLLLLTTIASNILGTLILGFAYPATGLKLLWLLLPILACGLVYRSYGRMPVAGRTELARRRAMVLWPYVAAGIASWIGVAASGLPAELGLLPVLVVIPHADRAFGLFAEAEEFLHDPLNRLAHMMVRPLALVLFLFGLTRGGIDLQAYAPTTLTVLAALWIGKPVGLVLGALLAARLFRLPMPAGVRIRDLVLIAVISGMGFTAPVLAIDTALPGGAMSEAARLGLAISLLAGPFALGLSRIIGR</sequence>
<name>A0A842I7B5_9RHOB</name>
<keyword evidence="6 7" id="KW-0472">Membrane</keyword>
<dbReference type="GO" id="GO:0005886">
    <property type="term" value="C:plasma membrane"/>
    <property type="evidence" value="ECO:0007669"/>
    <property type="project" value="UniProtKB-SubCell"/>
</dbReference>
<proteinExistence type="predicted"/>
<dbReference type="GO" id="GO:0015385">
    <property type="term" value="F:sodium:proton antiporter activity"/>
    <property type="evidence" value="ECO:0007669"/>
    <property type="project" value="TreeGrafter"/>
</dbReference>
<organism evidence="8 9">
    <name type="scientific">Paragemmobacter straminiformis</name>
    <dbReference type="NCBI Taxonomy" id="2045119"/>
    <lineage>
        <taxon>Bacteria</taxon>
        <taxon>Pseudomonadati</taxon>
        <taxon>Pseudomonadota</taxon>
        <taxon>Alphaproteobacteria</taxon>
        <taxon>Rhodobacterales</taxon>
        <taxon>Paracoccaceae</taxon>
        <taxon>Paragemmobacter</taxon>
    </lineage>
</organism>
<dbReference type="GO" id="GO:0006885">
    <property type="term" value="P:regulation of pH"/>
    <property type="evidence" value="ECO:0007669"/>
    <property type="project" value="InterPro"/>
</dbReference>
<dbReference type="InterPro" id="IPR004670">
    <property type="entry name" value="NhaA"/>
</dbReference>
<dbReference type="EMBL" id="JACLQD010000002">
    <property type="protein sequence ID" value="MBC2835461.1"/>
    <property type="molecule type" value="Genomic_DNA"/>
</dbReference>
<keyword evidence="9" id="KW-1185">Reference proteome</keyword>
<reference evidence="8 9" key="1">
    <citation type="journal article" date="2017" name="Int. J. Syst. Evol. Microbiol.">
        <title>Gemmobacter straminiformis sp. nov., isolated from an artificial fountain.</title>
        <authorList>
            <person name="Kang J.Y."/>
            <person name="Kim M.J."/>
            <person name="Chun J."/>
            <person name="Son K.P."/>
            <person name="Jahng K.Y."/>
        </authorList>
    </citation>
    <scope>NUCLEOTIDE SEQUENCE [LARGE SCALE GENOMIC DNA]</scope>
    <source>
        <strain evidence="8 9">CAM-8</strain>
    </source>
</reference>
<feature type="transmembrane region" description="Helical" evidence="7">
    <location>
        <begin position="222"/>
        <end position="242"/>
    </location>
</feature>
<dbReference type="Pfam" id="PF06965">
    <property type="entry name" value="Na_H_antiport_1"/>
    <property type="match status" value="1"/>
</dbReference>
<feature type="transmembrane region" description="Helical" evidence="7">
    <location>
        <begin position="95"/>
        <end position="116"/>
    </location>
</feature>
<feature type="transmembrane region" description="Helical" evidence="7">
    <location>
        <begin position="184"/>
        <end position="201"/>
    </location>
</feature>
<dbReference type="Gene3D" id="1.20.1530.10">
    <property type="entry name" value="Na+/H+ antiporter like domain"/>
    <property type="match status" value="1"/>
</dbReference>
<accession>A0A842I7B5</accession>
<feature type="transmembrane region" description="Helical" evidence="7">
    <location>
        <begin position="348"/>
        <end position="367"/>
    </location>
</feature>
<dbReference type="Proteomes" id="UP000555411">
    <property type="component" value="Unassembled WGS sequence"/>
</dbReference>
<dbReference type="InterPro" id="IPR023171">
    <property type="entry name" value="Na/H_antiporter_dom_sf"/>
</dbReference>
<comment type="subcellular location">
    <subcellularLocation>
        <location evidence="1">Cell inner membrane</location>
        <topology evidence="1">Multi-pass membrane protein</topology>
    </subcellularLocation>
</comment>
<evidence type="ECO:0000256" key="7">
    <source>
        <dbReference type="SAM" id="Phobius"/>
    </source>
</evidence>
<evidence type="ECO:0000313" key="9">
    <source>
        <dbReference type="Proteomes" id="UP000555411"/>
    </source>
</evidence>
<dbReference type="PANTHER" id="PTHR30341">
    <property type="entry name" value="SODIUM ION/PROTON ANTIPORTER NHAA-RELATED"/>
    <property type="match status" value="1"/>
</dbReference>
<evidence type="ECO:0000256" key="2">
    <source>
        <dbReference type="ARBA" id="ARBA00015550"/>
    </source>
</evidence>
<evidence type="ECO:0000256" key="6">
    <source>
        <dbReference type="ARBA" id="ARBA00023136"/>
    </source>
</evidence>
<dbReference type="PANTHER" id="PTHR30341:SF0">
    <property type="entry name" value="NA(+)_H(+) ANTIPORTER NHAA"/>
    <property type="match status" value="1"/>
</dbReference>
<evidence type="ECO:0000256" key="1">
    <source>
        <dbReference type="ARBA" id="ARBA00004429"/>
    </source>
</evidence>
<evidence type="ECO:0000313" key="8">
    <source>
        <dbReference type="EMBL" id="MBC2835461.1"/>
    </source>
</evidence>
<feature type="transmembrane region" description="Helical" evidence="7">
    <location>
        <begin position="379"/>
        <end position="401"/>
    </location>
</feature>
<feature type="transmembrane region" description="Helical" evidence="7">
    <location>
        <begin position="158"/>
        <end position="178"/>
    </location>
</feature>
<feature type="transmembrane region" description="Helical" evidence="7">
    <location>
        <begin position="313"/>
        <end position="336"/>
    </location>
</feature>
<keyword evidence="4 7" id="KW-0812">Transmembrane</keyword>
<dbReference type="RefSeq" id="WP_185797060.1">
    <property type="nucleotide sequence ID" value="NZ_JACLQD010000002.1"/>
</dbReference>
<feature type="transmembrane region" description="Helical" evidence="7">
    <location>
        <begin position="49"/>
        <end position="75"/>
    </location>
</feature>
<feature type="transmembrane region" description="Helical" evidence="7">
    <location>
        <begin position="12"/>
        <end position="29"/>
    </location>
</feature>
<gene>
    <name evidence="8" type="ORF">H7F16_08075</name>
</gene>